<dbReference type="Pfam" id="PF00400">
    <property type="entry name" value="WD40"/>
    <property type="match status" value="5"/>
</dbReference>
<evidence type="ECO:0000256" key="1">
    <source>
        <dbReference type="ARBA" id="ARBA00004567"/>
    </source>
</evidence>
<evidence type="ECO:0000256" key="4">
    <source>
        <dbReference type="ARBA" id="ARBA00022574"/>
    </source>
</evidence>
<evidence type="ECO:0000256" key="10">
    <source>
        <dbReference type="ARBA" id="ARBA00023242"/>
    </source>
</evidence>
<sequence length="331" mass="34804">MAAATPAGVVEREPALPQTTIDTGHADMIHDSQLDYYGLRLATASSDRTVRIFSPTGGSPPQHTLSAELVGHDGPVWQVSWAHPSFGGLLASAGFDGRVILWKEDVATSTWRRAYEYSWHASSVNSVAFAPSAYGLAFACASSDGFVSIVTHNPADGTWNDVRVSDAADGGAQTHALGASSVSFAPATFGGLGEPDGALPPLRIVTGGCDALVKVWRRTADGAWVRDGPPLTAHREWVRSVAWAPSIGGGRDVIASGGQDKRVVVWTRGDSGGSWDKKELPDFGAPVWSVSWTPAGGVLGVASGDSSVTMWKEGESGWALLNRLDEPEAKQ</sequence>
<dbReference type="InterPro" id="IPR037363">
    <property type="entry name" value="Sec13/Seh1_fam"/>
</dbReference>
<evidence type="ECO:0000256" key="11">
    <source>
        <dbReference type="PROSITE-ProRule" id="PRU00221"/>
    </source>
</evidence>
<dbReference type="InterPro" id="IPR015943">
    <property type="entry name" value="WD40/YVTN_repeat-like_dom_sf"/>
</dbReference>
<proteinExistence type="inferred from homology"/>
<keyword evidence="3" id="KW-0813">Transport</keyword>
<comment type="similarity">
    <text evidence="2">Belongs to the WD repeat SEC13 family.</text>
</comment>
<dbReference type="PROSITE" id="PS50294">
    <property type="entry name" value="WD_REPEATS_REGION"/>
    <property type="match status" value="1"/>
</dbReference>
<comment type="subcellular location">
    <subcellularLocation>
        <location evidence="1">Nucleus</location>
        <location evidence="1">Nuclear pore complex</location>
    </subcellularLocation>
</comment>
<evidence type="ECO:0000313" key="12">
    <source>
        <dbReference type="EMBL" id="OSX73216.1"/>
    </source>
</evidence>
<dbReference type="GO" id="GO:0006606">
    <property type="term" value="P:protein import into nucleus"/>
    <property type="evidence" value="ECO:0007669"/>
    <property type="project" value="TreeGrafter"/>
</dbReference>
<evidence type="ECO:0000256" key="9">
    <source>
        <dbReference type="ARBA" id="ARBA00023132"/>
    </source>
</evidence>
<dbReference type="PROSITE" id="PS50082">
    <property type="entry name" value="WD_REPEATS_2"/>
    <property type="match status" value="2"/>
</dbReference>
<evidence type="ECO:0000256" key="5">
    <source>
        <dbReference type="ARBA" id="ARBA00022737"/>
    </source>
</evidence>
<name>A0A1X6NXJ1_PORUM</name>
<keyword evidence="4 11" id="KW-0853">WD repeat</keyword>
<dbReference type="Proteomes" id="UP000218209">
    <property type="component" value="Unassembled WGS sequence"/>
</dbReference>
<dbReference type="SUPFAM" id="SSF50978">
    <property type="entry name" value="WD40 repeat-like"/>
    <property type="match status" value="1"/>
</dbReference>
<keyword evidence="5" id="KW-0677">Repeat</keyword>
<evidence type="ECO:0000256" key="3">
    <source>
        <dbReference type="ARBA" id="ARBA00022448"/>
    </source>
</evidence>
<dbReference type="PANTHER" id="PTHR11024:SF2">
    <property type="entry name" value="PROTEIN SEC13 HOMOLOG"/>
    <property type="match status" value="1"/>
</dbReference>
<evidence type="ECO:0000256" key="8">
    <source>
        <dbReference type="ARBA" id="ARBA00023010"/>
    </source>
</evidence>
<gene>
    <name evidence="12" type="ORF">BU14_0368s0016</name>
</gene>
<dbReference type="AlphaFoldDB" id="A0A1X6NXJ1"/>
<keyword evidence="10" id="KW-0539">Nucleus</keyword>
<evidence type="ECO:0000313" key="13">
    <source>
        <dbReference type="Proteomes" id="UP000218209"/>
    </source>
</evidence>
<accession>A0A1X6NXJ1</accession>
<dbReference type="GO" id="GO:0051028">
    <property type="term" value="P:mRNA transport"/>
    <property type="evidence" value="ECO:0007669"/>
    <property type="project" value="UniProtKB-KW"/>
</dbReference>
<dbReference type="InterPro" id="IPR001680">
    <property type="entry name" value="WD40_rpt"/>
</dbReference>
<keyword evidence="13" id="KW-1185">Reference proteome</keyword>
<keyword evidence="8" id="KW-0811">Translocation</keyword>
<dbReference type="GO" id="GO:0005198">
    <property type="term" value="F:structural molecule activity"/>
    <property type="evidence" value="ECO:0007669"/>
    <property type="project" value="InterPro"/>
</dbReference>
<dbReference type="SMART" id="SM00320">
    <property type="entry name" value="WD40"/>
    <property type="match status" value="6"/>
</dbReference>
<dbReference type="GO" id="GO:0031080">
    <property type="term" value="C:nuclear pore outer ring"/>
    <property type="evidence" value="ECO:0007669"/>
    <property type="project" value="TreeGrafter"/>
</dbReference>
<dbReference type="Gene3D" id="2.130.10.10">
    <property type="entry name" value="YVTN repeat-like/Quinoprotein amine dehydrogenase"/>
    <property type="match status" value="1"/>
</dbReference>
<dbReference type="EMBL" id="KV919011">
    <property type="protein sequence ID" value="OSX73216.1"/>
    <property type="molecule type" value="Genomic_DNA"/>
</dbReference>
<dbReference type="GO" id="GO:0030127">
    <property type="term" value="C:COPII vesicle coat"/>
    <property type="evidence" value="ECO:0007669"/>
    <property type="project" value="TreeGrafter"/>
</dbReference>
<keyword evidence="7" id="KW-0653">Protein transport</keyword>
<dbReference type="GO" id="GO:0090114">
    <property type="term" value="P:COPII-coated vesicle budding"/>
    <property type="evidence" value="ECO:0007669"/>
    <property type="project" value="TreeGrafter"/>
</dbReference>
<dbReference type="OrthoDB" id="364224at2759"/>
<protein>
    <submittedName>
        <fullName evidence="12">Uncharacterized protein</fullName>
    </submittedName>
</protein>
<evidence type="ECO:0000256" key="7">
    <source>
        <dbReference type="ARBA" id="ARBA00022927"/>
    </source>
</evidence>
<evidence type="ECO:0000256" key="6">
    <source>
        <dbReference type="ARBA" id="ARBA00022816"/>
    </source>
</evidence>
<dbReference type="InterPro" id="IPR036322">
    <property type="entry name" value="WD40_repeat_dom_sf"/>
</dbReference>
<evidence type="ECO:0000256" key="2">
    <source>
        <dbReference type="ARBA" id="ARBA00010102"/>
    </source>
</evidence>
<feature type="repeat" description="WD" evidence="11">
    <location>
        <begin position="231"/>
        <end position="266"/>
    </location>
</feature>
<keyword evidence="6" id="KW-0509">mRNA transport</keyword>
<dbReference type="PANTHER" id="PTHR11024">
    <property type="entry name" value="NUCLEAR PORE COMPLEX PROTEIN SEC13 / SEH1 FAMILY MEMBER"/>
    <property type="match status" value="1"/>
</dbReference>
<feature type="repeat" description="WD" evidence="11">
    <location>
        <begin position="69"/>
        <end position="103"/>
    </location>
</feature>
<reference evidence="12 13" key="1">
    <citation type="submission" date="2017-03" db="EMBL/GenBank/DDBJ databases">
        <title>WGS assembly of Porphyra umbilicalis.</title>
        <authorList>
            <person name="Brawley S.H."/>
            <person name="Blouin N.A."/>
            <person name="Ficko-Blean E."/>
            <person name="Wheeler G.L."/>
            <person name="Lohr M."/>
            <person name="Goodson H.V."/>
            <person name="Jenkins J.W."/>
            <person name="Blaby-Haas C.E."/>
            <person name="Helliwell K.E."/>
            <person name="Chan C."/>
            <person name="Marriage T."/>
            <person name="Bhattacharya D."/>
            <person name="Klein A.S."/>
            <person name="Badis Y."/>
            <person name="Brodie J."/>
            <person name="Cao Y."/>
            <person name="Collen J."/>
            <person name="Dittami S.M."/>
            <person name="Gachon C.M."/>
            <person name="Green B.R."/>
            <person name="Karpowicz S."/>
            <person name="Kim J.W."/>
            <person name="Kudahl U."/>
            <person name="Lin S."/>
            <person name="Michel G."/>
            <person name="Mittag M."/>
            <person name="Olson B.J."/>
            <person name="Pangilinan J."/>
            <person name="Peng Y."/>
            <person name="Qiu H."/>
            <person name="Shu S."/>
            <person name="Singer J.T."/>
            <person name="Smith A.G."/>
            <person name="Sprecher B.N."/>
            <person name="Wagner V."/>
            <person name="Wang W."/>
            <person name="Wang Z.-Y."/>
            <person name="Yan J."/>
            <person name="Yarish C."/>
            <person name="Zoeuner-Riek S."/>
            <person name="Zhuang Y."/>
            <person name="Zou Y."/>
            <person name="Lindquist E.A."/>
            <person name="Grimwood J."/>
            <person name="Barry K."/>
            <person name="Rokhsar D.S."/>
            <person name="Schmutz J."/>
            <person name="Stiller J.W."/>
            <person name="Grossman A.R."/>
            <person name="Prochnik S.E."/>
        </authorList>
    </citation>
    <scope>NUCLEOTIDE SEQUENCE [LARGE SCALE GENOMIC DNA]</scope>
    <source>
        <strain evidence="12">4086291</strain>
    </source>
</reference>
<keyword evidence="9" id="KW-0906">Nuclear pore complex</keyword>
<organism evidence="12 13">
    <name type="scientific">Porphyra umbilicalis</name>
    <name type="common">Purple laver</name>
    <name type="synonym">Red alga</name>
    <dbReference type="NCBI Taxonomy" id="2786"/>
    <lineage>
        <taxon>Eukaryota</taxon>
        <taxon>Rhodophyta</taxon>
        <taxon>Bangiophyceae</taxon>
        <taxon>Bangiales</taxon>
        <taxon>Bangiaceae</taxon>
        <taxon>Porphyra</taxon>
    </lineage>
</organism>